<feature type="non-terminal residue" evidence="1">
    <location>
        <position position="1"/>
    </location>
</feature>
<accession>A0A6P0DR93</accession>
<name>A0A6P0DR93_RHILE</name>
<gene>
    <name evidence="1" type="ORF">GUK36_40885</name>
</gene>
<reference evidence="1 2" key="1">
    <citation type="submission" date="2020-01" db="EMBL/GenBank/DDBJ databases">
        <title>Rhizobium genotypes associated with high levels of biological nitrogen fixation by grain legumes in a temperate-maritime cropping system.</title>
        <authorList>
            <person name="Maluk M."/>
            <person name="Francesc Ferrando Molina F."/>
            <person name="Lopez Del Egido L."/>
            <person name="Lafos M."/>
            <person name="Langarica-Fuentes A."/>
            <person name="Gebre Yohannes G."/>
            <person name="Young M.W."/>
            <person name="Martin P."/>
            <person name="Gantlett R."/>
            <person name="Kenicer G."/>
            <person name="Hawes C."/>
            <person name="Begg G.S."/>
            <person name="Quilliam R.S."/>
            <person name="Squire G.R."/>
            <person name="Poole P.S."/>
            <person name="Young P.W."/>
            <person name="Iannetta P.M."/>
            <person name="James E.K."/>
        </authorList>
    </citation>
    <scope>NUCLEOTIDE SEQUENCE [LARGE SCALE GENOMIC DNA]</scope>
    <source>
        <strain evidence="1 2">JHI944</strain>
    </source>
</reference>
<evidence type="ECO:0000313" key="2">
    <source>
        <dbReference type="Proteomes" id="UP000471409"/>
    </source>
</evidence>
<sequence>VLDKGREAAVGAAVAGAAHVGGPIGAGLGHAVVSALTRGKPDVMDAADKLIVSPEFVALAKAASPSDAAVKAAANSTEMRRFFGLAKAPSAANDPIARERWLRGVITSIESERNTNTNR</sequence>
<protein>
    <submittedName>
        <fullName evidence="1">Uncharacterized protein</fullName>
    </submittedName>
</protein>
<dbReference type="Proteomes" id="UP000471409">
    <property type="component" value="Unassembled WGS sequence"/>
</dbReference>
<organism evidence="1 2">
    <name type="scientific">Rhizobium leguminosarum</name>
    <dbReference type="NCBI Taxonomy" id="384"/>
    <lineage>
        <taxon>Bacteria</taxon>
        <taxon>Pseudomonadati</taxon>
        <taxon>Pseudomonadota</taxon>
        <taxon>Alphaproteobacteria</taxon>
        <taxon>Hyphomicrobiales</taxon>
        <taxon>Rhizobiaceae</taxon>
        <taxon>Rhizobium/Agrobacterium group</taxon>
        <taxon>Rhizobium</taxon>
    </lineage>
</organism>
<proteinExistence type="predicted"/>
<comment type="caution">
    <text evidence="1">The sequence shown here is derived from an EMBL/GenBank/DDBJ whole genome shotgun (WGS) entry which is preliminary data.</text>
</comment>
<evidence type="ECO:0000313" key="1">
    <source>
        <dbReference type="EMBL" id="NEK55588.1"/>
    </source>
</evidence>
<dbReference type="EMBL" id="WXXP01000684">
    <property type="protein sequence ID" value="NEK55588.1"/>
    <property type="molecule type" value="Genomic_DNA"/>
</dbReference>
<dbReference type="AlphaFoldDB" id="A0A6P0DR93"/>